<gene>
    <name evidence="1" type="ORF">SLEP1_g28515</name>
</gene>
<dbReference type="PANTHER" id="PTHR37763:SF1">
    <property type="entry name" value="EXOSOME COMPLEX EXONUCLEASE"/>
    <property type="match status" value="1"/>
</dbReference>
<sequence>MKLYNRLVQKLLRRVNYREIRCSGILRLNFMLYHCTGESQEEFLPYQWYEKMFPKLTRLTHLLKDVDSIDGRLVNVKDDSIIIDDRVQQRMYMLKSLARVFIGSPSLQQMLKEKASVSGCFSKPNEREPMIVGSLTKVSDCLNVTAQQRKSVRLTICPQVTQHRIWTGALEEVLNGLKTEIDLLNHLSPSKGTKMGQQIVLSCLKFLAESAVPNGPDSTSWMQLAPAKVVDSPPSPKWEDVLEMFNDLINCLQNEKGLLYHLTKIEIMKEGLSQIRYVLLDNSIGYKEARLQESLIGKKLSKTLGHSSRCLFTLLLYYLYGHIRDIEVDLCGGIYGDGTENRFTLCMGRIMTSYEEEMIWNGVKQLDRALGLFRFVWETAGMKGSLVLQGHLWCVGAGERSFTYRGSEFFLHGIILGPKGI</sequence>
<dbReference type="Proteomes" id="UP001054252">
    <property type="component" value="Unassembled WGS sequence"/>
</dbReference>
<name>A0AAV5K2L1_9ROSI</name>
<dbReference type="AlphaFoldDB" id="A0AAV5K2L1"/>
<keyword evidence="2" id="KW-1185">Reference proteome</keyword>
<accession>A0AAV5K2L1</accession>
<evidence type="ECO:0000313" key="2">
    <source>
        <dbReference type="Proteomes" id="UP001054252"/>
    </source>
</evidence>
<evidence type="ECO:0000313" key="1">
    <source>
        <dbReference type="EMBL" id="GKV18092.1"/>
    </source>
</evidence>
<protein>
    <submittedName>
        <fullName evidence="1">Uncharacterized protein</fullName>
    </submittedName>
</protein>
<reference evidence="1 2" key="1">
    <citation type="journal article" date="2021" name="Commun. Biol.">
        <title>The genome of Shorea leprosula (Dipterocarpaceae) highlights the ecological relevance of drought in aseasonal tropical rainforests.</title>
        <authorList>
            <person name="Ng K.K.S."/>
            <person name="Kobayashi M.J."/>
            <person name="Fawcett J.A."/>
            <person name="Hatakeyama M."/>
            <person name="Paape T."/>
            <person name="Ng C.H."/>
            <person name="Ang C.C."/>
            <person name="Tnah L.H."/>
            <person name="Lee C.T."/>
            <person name="Nishiyama T."/>
            <person name="Sese J."/>
            <person name="O'Brien M.J."/>
            <person name="Copetti D."/>
            <person name="Mohd Noor M.I."/>
            <person name="Ong R.C."/>
            <person name="Putra M."/>
            <person name="Sireger I.Z."/>
            <person name="Indrioko S."/>
            <person name="Kosugi Y."/>
            <person name="Izuno A."/>
            <person name="Isagi Y."/>
            <person name="Lee S.L."/>
            <person name="Shimizu K.K."/>
        </authorList>
    </citation>
    <scope>NUCLEOTIDE SEQUENCE [LARGE SCALE GENOMIC DNA]</scope>
    <source>
        <strain evidence="1">214</strain>
    </source>
</reference>
<comment type="caution">
    <text evidence="1">The sequence shown here is derived from an EMBL/GenBank/DDBJ whole genome shotgun (WGS) entry which is preliminary data.</text>
</comment>
<dbReference type="EMBL" id="BPVZ01000049">
    <property type="protein sequence ID" value="GKV18092.1"/>
    <property type="molecule type" value="Genomic_DNA"/>
</dbReference>
<organism evidence="1 2">
    <name type="scientific">Rubroshorea leprosula</name>
    <dbReference type="NCBI Taxonomy" id="152421"/>
    <lineage>
        <taxon>Eukaryota</taxon>
        <taxon>Viridiplantae</taxon>
        <taxon>Streptophyta</taxon>
        <taxon>Embryophyta</taxon>
        <taxon>Tracheophyta</taxon>
        <taxon>Spermatophyta</taxon>
        <taxon>Magnoliopsida</taxon>
        <taxon>eudicotyledons</taxon>
        <taxon>Gunneridae</taxon>
        <taxon>Pentapetalae</taxon>
        <taxon>rosids</taxon>
        <taxon>malvids</taxon>
        <taxon>Malvales</taxon>
        <taxon>Dipterocarpaceae</taxon>
        <taxon>Rubroshorea</taxon>
    </lineage>
</organism>
<proteinExistence type="predicted"/>
<dbReference type="PANTHER" id="PTHR37763">
    <property type="entry name" value="EXOSOME COMPLEX EXONUCLEASE"/>
    <property type="match status" value="1"/>
</dbReference>